<dbReference type="GO" id="GO:0018580">
    <property type="term" value="F:nitronate monooxygenase activity"/>
    <property type="evidence" value="ECO:0007669"/>
    <property type="project" value="InterPro"/>
</dbReference>
<dbReference type="GO" id="GO:0009636">
    <property type="term" value="P:response to toxic substance"/>
    <property type="evidence" value="ECO:0007669"/>
    <property type="project" value="UniProtKB-KW"/>
</dbReference>
<keyword evidence="8 13" id="KW-0503">Monooxygenase</keyword>
<dbReference type="PANTHER" id="PTHR42747:SF3">
    <property type="entry name" value="NITRONATE MONOOXYGENASE-RELATED"/>
    <property type="match status" value="1"/>
</dbReference>
<comment type="cofactor">
    <cofactor evidence="1">
        <name>FMN</name>
        <dbReference type="ChEBI" id="CHEBI:58210"/>
    </cofactor>
</comment>
<name>A0A7W7AHX1_9SPHN</name>
<keyword evidence="7 13" id="KW-0560">Oxidoreductase</keyword>
<proteinExistence type="inferred from homology"/>
<dbReference type="Pfam" id="PF03060">
    <property type="entry name" value="NMO"/>
    <property type="match status" value="1"/>
</dbReference>
<dbReference type="GO" id="GO:0000166">
    <property type="term" value="F:nucleotide binding"/>
    <property type="evidence" value="ECO:0007669"/>
    <property type="project" value="UniProtKB-KW"/>
</dbReference>
<keyword evidence="4" id="KW-0285">Flavoprotein</keyword>
<evidence type="ECO:0000256" key="11">
    <source>
        <dbReference type="ARBA" id="ARBA00067136"/>
    </source>
</evidence>
<dbReference type="EMBL" id="JACHNY010000001">
    <property type="protein sequence ID" value="MBB4616575.1"/>
    <property type="molecule type" value="Genomic_DNA"/>
</dbReference>
<dbReference type="RefSeq" id="WP_184111510.1">
    <property type="nucleotide sequence ID" value="NZ_JACHNY010000001.1"/>
</dbReference>
<feature type="signal peptide" evidence="12">
    <location>
        <begin position="1"/>
        <end position="27"/>
    </location>
</feature>
<organism evidence="13 14">
    <name type="scientific">Sphingomonas abaci</name>
    <dbReference type="NCBI Taxonomy" id="237611"/>
    <lineage>
        <taxon>Bacteria</taxon>
        <taxon>Pseudomonadati</taxon>
        <taxon>Pseudomonadota</taxon>
        <taxon>Alphaproteobacteria</taxon>
        <taxon>Sphingomonadales</taxon>
        <taxon>Sphingomonadaceae</taxon>
        <taxon>Sphingomonas</taxon>
    </lineage>
</organism>
<dbReference type="CDD" id="cd04730">
    <property type="entry name" value="NPD_like"/>
    <property type="match status" value="1"/>
</dbReference>
<evidence type="ECO:0000256" key="7">
    <source>
        <dbReference type="ARBA" id="ARBA00023002"/>
    </source>
</evidence>
<comment type="catalytic activity">
    <reaction evidence="10">
        <text>3 propionate 3-nitronate + 3 O2 + H2O = 3 3-oxopropanoate + 2 nitrate + nitrite + H2O2 + 3 H(+)</text>
        <dbReference type="Rhea" id="RHEA:57332"/>
        <dbReference type="ChEBI" id="CHEBI:15377"/>
        <dbReference type="ChEBI" id="CHEBI:15378"/>
        <dbReference type="ChEBI" id="CHEBI:15379"/>
        <dbReference type="ChEBI" id="CHEBI:16240"/>
        <dbReference type="ChEBI" id="CHEBI:16301"/>
        <dbReference type="ChEBI" id="CHEBI:17632"/>
        <dbReference type="ChEBI" id="CHEBI:33190"/>
        <dbReference type="ChEBI" id="CHEBI:136067"/>
    </reaction>
</comment>
<evidence type="ECO:0000256" key="12">
    <source>
        <dbReference type="SAM" id="SignalP"/>
    </source>
</evidence>
<evidence type="ECO:0000256" key="3">
    <source>
        <dbReference type="ARBA" id="ARBA00022575"/>
    </source>
</evidence>
<dbReference type="SUPFAM" id="SSF51412">
    <property type="entry name" value="Inosine monophosphate dehydrogenase (IMPDH)"/>
    <property type="match status" value="1"/>
</dbReference>
<evidence type="ECO:0000256" key="5">
    <source>
        <dbReference type="ARBA" id="ARBA00022643"/>
    </source>
</evidence>
<dbReference type="AlphaFoldDB" id="A0A7W7AHX1"/>
<dbReference type="Proteomes" id="UP000574769">
    <property type="component" value="Unassembled WGS sequence"/>
</dbReference>
<keyword evidence="12" id="KW-0732">Signal</keyword>
<evidence type="ECO:0000313" key="13">
    <source>
        <dbReference type="EMBL" id="MBB4616575.1"/>
    </source>
</evidence>
<evidence type="ECO:0000256" key="6">
    <source>
        <dbReference type="ARBA" id="ARBA00022741"/>
    </source>
</evidence>
<evidence type="ECO:0000256" key="4">
    <source>
        <dbReference type="ARBA" id="ARBA00022630"/>
    </source>
</evidence>
<accession>A0A7W7AHX1</accession>
<keyword evidence="3" id="KW-0216">Detoxification</keyword>
<evidence type="ECO:0000256" key="9">
    <source>
        <dbReference type="ARBA" id="ARBA00031155"/>
    </source>
</evidence>
<feature type="chain" id="PRO_5031028434" description="Nitronate monooxygenase" evidence="12">
    <location>
        <begin position="28"/>
        <end position="354"/>
    </location>
</feature>
<comment type="similarity">
    <text evidence="2">Belongs to the nitronate monooxygenase family. NMO class I subfamily.</text>
</comment>
<gene>
    <name evidence="13" type="ORF">GGQ96_000681</name>
</gene>
<keyword evidence="6" id="KW-0547">Nucleotide-binding</keyword>
<comment type="caution">
    <text evidence="13">The sequence shown here is derived from an EMBL/GenBank/DDBJ whole genome shotgun (WGS) entry which is preliminary data.</text>
</comment>
<evidence type="ECO:0000313" key="14">
    <source>
        <dbReference type="Proteomes" id="UP000574769"/>
    </source>
</evidence>
<keyword evidence="14" id="KW-1185">Reference proteome</keyword>
<keyword evidence="5" id="KW-0288">FMN</keyword>
<protein>
    <recommendedName>
        <fullName evidence="11">Nitronate monooxygenase</fullName>
    </recommendedName>
    <alternativeName>
        <fullName evidence="9">Propionate 3-nitronate monooxygenase</fullName>
    </alternativeName>
</protein>
<evidence type="ECO:0000256" key="10">
    <source>
        <dbReference type="ARBA" id="ARBA00049401"/>
    </source>
</evidence>
<evidence type="ECO:0000256" key="1">
    <source>
        <dbReference type="ARBA" id="ARBA00001917"/>
    </source>
</evidence>
<dbReference type="InterPro" id="IPR013785">
    <property type="entry name" value="Aldolase_TIM"/>
</dbReference>
<evidence type="ECO:0000256" key="8">
    <source>
        <dbReference type="ARBA" id="ARBA00023033"/>
    </source>
</evidence>
<dbReference type="PANTHER" id="PTHR42747">
    <property type="entry name" value="NITRONATE MONOOXYGENASE-RELATED"/>
    <property type="match status" value="1"/>
</dbReference>
<dbReference type="Gene3D" id="3.20.20.70">
    <property type="entry name" value="Aldolase class I"/>
    <property type="match status" value="1"/>
</dbReference>
<dbReference type="InterPro" id="IPR004136">
    <property type="entry name" value="NMO"/>
</dbReference>
<reference evidence="13 14" key="1">
    <citation type="submission" date="2020-08" db="EMBL/GenBank/DDBJ databases">
        <title>Genomic Encyclopedia of Type Strains, Phase IV (KMG-IV): sequencing the most valuable type-strain genomes for metagenomic binning, comparative biology and taxonomic classification.</title>
        <authorList>
            <person name="Goeker M."/>
        </authorList>
    </citation>
    <scope>NUCLEOTIDE SEQUENCE [LARGE SCALE GENOMIC DNA]</scope>
    <source>
        <strain evidence="13 14">DSM 15867</strain>
    </source>
</reference>
<sequence>MALLERLGITIPLIQAPMAGVSTPALAAAVSNAGALGSIGVGATDADGARAMIAAVREATELPFNVNLFVHATPRPDPVREAAWITALTPHFHRFGAVPPASLRTIYTSFADDPDMLALLLDVAPPVVSFHFGLPSPEAVAALRARGVTMLATATSLDEAQAIAAAGVDAVVAQGIEAGGHRGMFDPLAPDDALGTVALTRLLVRRGTLPVIAAGGIMDGAGVAAALDLGAVAAQLGTAFIACPESGADAAYRAALNGPGAWHTRLTRSISGRPARALANRFTGLAEELGDCAPPDYPIAYDAGKALHAAAQRSGEHGYAAQWAGQGAPLSRAMPAADLVRLLDQERQQVRRNA</sequence>
<dbReference type="FunFam" id="3.20.20.70:FF:000154">
    <property type="entry name" value="Probable nitronate monooxygenase"/>
    <property type="match status" value="1"/>
</dbReference>
<evidence type="ECO:0000256" key="2">
    <source>
        <dbReference type="ARBA" id="ARBA00009881"/>
    </source>
</evidence>